<evidence type="ECO:0000256" key="1">
    <source>
        <dbReference type="ARBA" id="ARBA00004418"/>
    </source>
</evidence>
<evidence type="ECO:0000256" key="2">
    <source>
        <dbReference type="ARBA" id="ARBA00009813"/>
    </source>
</evidence>
<feature type="domain" description="Disulphide bond isomerase DsbC/G N-terminal" evidence="8">
    <location>
        <begin position="18"/>
        <end position="80"/>
    </location>
</feature>
<dbReference type="PANTHER" id="PTHR35272:SF3">
    <property type="entry name" value="THIOL:DISULFIDE INTERCHANGE PROTEIN DSBC"/>
    <property type="match status" value="1"/>
</dbReference>
<comment type="function">
    <text evidence="7">Required for disulfide bond formation in some periplasmic proteins. Acts by transferring its disulfide bond to other proteins and is reduced in the process.</text>
</comment>
<evidence type="ECO:0000256" key="4">
    <source>
        <dbReference type="ARBA" id="ARBA00022764"/>
    </source>
</evidence>
<dbReference type="Pfam" id="PF13098">
    <property type="entry name" value="Thioredoxin_2"/>
    <property type="match status" value="1"/>
</dbReference>
<feature type="domain" description="Thioredoxin-like fold" evidence="9">
    <location>
        <begin position="106"/>
        <end position="230"/>
    </location>
</feature>
<comment type="caution">
    <text evidence="10">The sequence shown here is derived from an EMBL/GenBank/DDBJ whole genome shotgun (WGS) entry which is preliminary data.</text>
</comment>
<feature type="signal peptide" evidence="7">
    <location>
        <begin position="1"/>
        <end position="21"/>
    </location>
</feature>
<keyword evidence="5" id="KW-1015">Disulfide bond</keyword>
<dbReference type="Gene3D" id="3.40.30.10">
    <property type="entry name" value="Glutaredoxin"/>
    <property type="match status" value="1"/>
</dbReference>
<dbReference type="SUPFAM" id="SSF52833">
    <property type="entry name" value="Thioredoxin-like"/>
    <property type="match status" value="1"/>
</dbReference>
<evidence type="ECO:0000259" key="8">
    <source>
        <dbReference type="Pfam" id="PF10411"/>
    </source>
</evidence>
<organism evidence="10 11">
    <name type="scientific">Orbus sasakiae</name>
    <dbReference type="NCBI Taxonomy" id="1078475"/>
    <lineage>
        <taxon>Bacteria</taxon>
        <taxon>Pseudomonadati</taxon>
        <taxon>Pseudomonadota</taxon>
        <taxon>Gammaproteobacteria</taxon>
        <taxon>Orbales</taxon>
        <taxon>Orbaceae</taxon>
        <taxon>Orbus</taxon>
    </lineage>
</organism>
<sequence length="235" mass="26028">MKKLTITLSILSSLLIGQAHASDADIMSTLEKLGYSKENIQITNTPVDSMKSVTTPDGVFYVTEDGKFLTQGPIYDMRGATPQNIANADNLKLISTIEKDAIVYQAKDEKYAIYVFTDYTCSYCKKLHQEIDSYLDLGISVHYFAFPRQGLDSQVAKDMQSIWSTKDRKEAFDNAYKGGKISPASSMVPYVQMQFNVGRKLGISGTPAIILPNGQLLSGYVPANELINILNRNSK</sequence>
<gene>
    <name evidence="10" type="primary">dsbC</name>
    <name evidence="10" type="ORF">GCM10023211_18870</name>
</gene>
<dbReference type="Pfam" id="PF10411">
    <property type="entry name" value="DsbC_N"/>
    <property type="match status" value="1"/>
</dbReference>
<comment type="subcellular location">
    <subcellularLocation>
        <location evidence="1 7">Periplasm</location>
    </subcellularLocation>
</comment>
<evidence type="ECO:0000256" key="3">
    <source>
        <dbReference type="ARBA" id="ARBA00022729"/>
    </source>
</evidence>
<dbReference type="RefSeq" id="WP_345491534.1">
    <property type="nucleotide sequence ID" value="NZ_BAABHY010000005.1"/>
</dbReference>
<evidence type="ECO:0000313" key="10">
    <source>
        <dbReference type="EMBL" id="GAA5112355.1"/>
    </source>
</evidence>
<dbReference type="InterPro" id="IPR018950">
    <property type="entry name" value="DiS-bond_isomerase_DsbC/G_N"/>
</dbReference>
<keyword evidence="6 7" id="KW-0676">Redox-active center</keyword>
<evidence type="ECO:0000313" key="11">
    <source>
        <dbReference type="Proteomes" id="UP001500171"/>
    </source>
</evidence>
<dbReference type="InterPro" id="IPR033954">
    <property type="entry name" value="DiS-bond_Isoase_DsbC/G"/>
</dbReference>
<dbReference type="Gene3D" id="3.10.450.70">
    <property type="entry name" value="Disulphide bond isomerase, DsbC/G, N-terminal"/>
    <property type="match status" value="1"/>
</dbReference>
<accession>A0ABP9ND84</accession>
<dbReference type="Proteomes" id="UP001500171">
    <property type="component" value="Unassembled WGS sequence"/>
</dbReference>
<keyword evidence="10" id="KW-0413">Isomerase</keyword>
<evidence type="ECO:0000256" key="5">
    <source>
        <dbReference type="ARBA" id="ARBA00023157"/>
    </source>
</evidence>
<keyword evidence="4 7" id="KW-0574">Periplasm</keyword>
<evidence type="ECO:0000256" key="7">
    <source>
        <dbReference type="RuleBase" id="RU364038"/>
    </source>
</evidence>
<dbReference type="EMBL" id="BAABHY010000005">
    <property type="protein sequence ID" value="GAA5112355.1"/>
    <property type="molecule type" value="Genomic_DNA"/>
</dbReference>
<dbReference type="SUPFAM" id="SSF54423">
    <property type="entry name" value="DsbC/DsbG N-terminal domain-like"/>
    <property type="match status" value="1"/>
</dbReference>
<feature type="chain" id="PRO_5044988919" description="Thiol:disulfide interchange protein" evidence="7">
    <location>
        <begin position="22"/>
        <end position="235"/>
    </location>
</feature>
<keyword evidence="11" id="KW-1185">Reference proteome</keyword>
<proteinExistence type="inferred from homology"/>
<dbReference type="CDD" id="cd03020">
    <property type="entry name" value="DsbA_DsbC_DsbG"/>
    <property type="match status" value="1"/>
</dbReference>
<reference evidence="11" key="1">
    <citation type="journal article" date="2019" name="Int. J. Syst. Evol. Microbiol.">
        <title>The Global Catalogue of Microorganisms (GCM) 10K type strain sequencing project: providing services to taxonomists for standard genome sequencing and annotation.</title>
        <authorList>
            <consortium name="The Broad Institute Genomics Platform"/>
            <consortium name="The Broad Institute Genome Sequencing Center for Infectious Disease"/>
            <person name="Wu L."/>
            <person name="Ma J."/>
        </authorList>
    </citation>
    <scope>NUCLEOTIDE SEQUENCE [LARGE SCALE GENOMIC DNA]</scope>
    <source>
        <strain evidence="11">JCM 18050</strain>
    </source>
</reference>
<dbReference type="NCBIfam" id="NF008129">
    <property type="entry name" value="PRK10877.1"/>
    <property type="match status" value="1"/>
</dbReference>
<dbReference type="InterPro" id="IPR051470">
    <property type="entry name" value="Thiol:disulfide_interchange"/>
</dbReference>
<comment type="similarity">
    <text evidence="2 7">Belongs to the thioredoxin family. DsbC subfamily.</text>
</comment>
<dbReference type="InterPro" id="IPR009094">
    <property type="entry name" value="DiS-bond_isomerase_DsbC/G_N_sf"/>
</dbReference>
<evidence type="ECO:0000259" key="9">
    <source>
        <dbReference type="Pfam" id="PF13098"/>
    </source>
</evidence>
<dbReference type="PANTHER" id="PTHR35272">
    <property type="entry name" value="THIOL:DISULFIDE INTERCHANGE PROTEIN DSBC-RELATED"/>
    <property type="match status" value="1"/>
</dbReference>
<protein>
    <recommendedName>
        <fullName evidence="7">Thiol:disulfide interchange protein</fullName>
    </recommendedName>
</protein>
<dbReference type="InterPro" id="IPR036249">
    <property type="entry name" value="Thioredoxin-like_sf"/>
</dbReference>
<keyword evidence="3 7" id="KW-0732">Signal</keyword>
<evidence type="ECO:0000256" key="6">
    <source>
        <dbReference type="ARBA" id="ARBA00023284"/>
    </source>
</evidence>
<dbReference type="GO" id="GO:0016853">
    <property type="term" value="F:isomerase activity"/>
    <property type="evidence" value="ECO:0007669"/>
    <property type="project" value="UniProtKB-KW"/>
</dbReference>
<name>A0ABP9ND84_9GAMM</name>
<dbReference type="InterPro" id="IPR012336">
    <property type="entry name" value="Thioredoxin-like_fold"/>
</dbReference>